<gene>
    <name evidence="1" type="ORF">SMN809_LOCUS57808</name>
    <name evidence="2" type="ORF">SMN809_LOCUS58305</name>
</gene>
<evidence type="ECO:0000313" key="3">
    <source>
        <dbReference type="Proteomes" id="UP000676336"/>
    </source>
</evidence>
<organism evidence="2 3">
    <name type="scientific">Rotaria magnacalcarata</name>
    <dbReference type="NCBI Taxonomy" id="392030"/>
    <lineage>
        <taxon>Eukaryota</taxon>
        <taxon>Metazoa</taxon>
        <taxon>Spiralia</taxon>
        <taxon>Gnathifera</taxon>
        <taxon>Rotifera</taxon>
        <taxon>Eurotatoria</taxon>
        <taxon>Bdelloidea</taxon>
        <taxon>Philodinida</taxon>
        <taxon>Philodinidae</taxon>
        <taxon>Rotaria</taxon>
    </lineage>
</organism>
<dbReference type="EMBL" id="CAJOBI010213859">
    <property type="protein sequence ID" value="CAF5024756.1"/>
    <property type="molecule type" value="Genomic_DNA"/>
</dbReference>
<dbReference type="AlphaFoldDB" id="A0A8S3DUT0"/>
<name>A0A8S3DUT0_9BILA</name>
<proteinExistence type="predicted"/>
<dbReference type="Proteomes" id="UP000676336">
    <property type="component" value="Unassembled WGS sequence"/>
</dbReference>
<evidence type="ECO:0000313" key="2">
    <source>
        <dbReference type="EMBL" id="CAF5034548.1"/>
    </source>
</evidence>
<sequence>QPLIDELISISLNNDNISITSDKTTDFLDVVRENASNCKCADCDCEYPTVAIMSWL</sequence>
<protein>
    <submittedName>
        <fullName evidence="2">Uncharacterized protein</fullName>
    </submittedName>
</protein>
<feature type="non-terminal residue" evidence="2">
    <location>
        <position position="56"/>
    </location>
</feature>
<accession>A0A8S3DUT0</accession>
<feature type="non-terminal residue" evidence="2">
    <location>
        <position position="1"/>
    </location>
</feature>
<dbReference type="EMBL" id="CAJOBI010218099">
    <property type="protein sequence ID" value="CAF5034548.1"/>
    <property type="molecule type" value="Genomic_DNA"/>
</dbReference>
<reference evidence="2" key="1">
    <citation type="submission" date="2021-02" db="EMBL/GenBank/DDBJ databases">
        <authorList>
            <person name="Nowell W R."/>
        </authorList>
    </citation>
    <scope>NUCLEOTIDE SEQUENCE</scope>
</reference>
<comment type="caution">
    <text evidence="2">The sequence shown here is derived from an EMBL/GenBank/DDBJ whole genome shotgun (WGS) entry which is preliminary data.</text>
</comment>
<evidence type="ECO:0000313" key="1">
    <source>
        <dbReference type="EMBL" id="CAF5024756.1"/>
    </source>
</evidence>